<evidence type="ECO:0000256" key="4">
    <source>
        <dbReference type="PIRSR" id="PIRSR600407-2"/>
    </source>
</evidence>
<evidence type="ECO:0000313" key="7">
    <source>
        <dbReference type="EMBL" id="KAJ4780091.1"/>
    </source>
</evidence>
<name>A0AAV8EMT0_9POAL</name>
<keyword evidence="4" id="KW-0547">Nucleotide-binding</keyword>
<keyword evidence="4" id="KW-0067">ATP-binding</keyword>
<evidence type="ECO:0000256" key="3">
    <source>
        <dbReference type="PIRSR" id="PIRSR600407-1"/>
    </source>
</evidence>
<feature type="signal peptide" evidence="6">
    <location>
        <begin position="1"/>
        <end position="22"/>
    </location>
</feature>
<keyword evidence="6" id="KW-0732">Signal</keyword>
<dbReference type="PANTHER" id="PTHR11782:SF82">
    <property type="entry name" value="APYRASE 3-RELATED"/>
    <property type="match status" value="1"/>
</dbReference>
<comment type="caution">
    <text evidence="7">The sequence shown here is derived from an EMBL/GenBank/DDBJ whole genome shotgun (WGS) entry which is preliminary data.</text>
</comment>
<feature type="binding site" evidence="4">
    <location>
        <begin position="180"/>
        <end position="184"/>
    </location>
    <ligand>
        <name>ATP</name>
        <dbReference type="ChEBI" id="CHEBI:30616"/>
    </ligand>
</feature>
<keyword evidence="8" id="KW-1185">Reference proteome</keyword>
<dbReference type="GO" id="GO:0009134">
    <property type="term" value="P:nucleoside diphosphate catabolic process"/>
    <property type="evidence" value="ECO:0007669"/>
    <property type="project" value="TreeGrafter"/>
</dbReference>
<dbReference type="AlphaFoldDB" id="A0AAV8EMT0"/>
<dbReference type="GO" id="GO:0005524">
    <property type="term" value="F:ATP binding"/>
    <property type="evidence" value="ECO:0007669"/>
    <property type="project" value="UniProtKB-KW"/>
</dbReference>
<evidence type="ECO:0000256" key="2">
    <source>
        <dbReference type="ARBA" id="ARBA00022801"/>
    </source>
</evidence>
<dbReference type="Gene3D" id="3.30.420.150">
    <property type="entry name" value="Exopolyphosphatase. Domain 2"/>
    <property type="match status" value="1"/>
</dbReference>
<dbReference type="Gene3D" id="3.30.420.40">
    <property type="match status" value="2"/>
</dbReference>
<keyword evidence="2 5" id="KW-0378">Hydrolase</keyword>
<gene>
    <name evidence="7" type="ORF">LUZ62_064348</name>
</gene>
<feature type="chain" id="PRO_5043922376" evidence="6">
    <location>
        <begin position="23"/>
        <end position="499"/>
    </location>
</feature>
<feature type="active site" description="Proton acceptor" evidence="3">
    <location>
        <position position="150"/>
    </location>
</feature>
<organism evidence="7 8">
    <name type="scientific">Rhynchospora pubera</name>
    <dbReference type="NCBI Taxonomy" id="906938"/>
    <lineage>
        <taxon>Eukaryota</taxon>
        <taxon>Viridiplantae</taxon>
        <taxon>Streptophyta</taxon>
        <taxon>Embryophyta</taxon>
        <taxon>Tracheophyta</taxon>
        <taxon>Spermatophyta</taxon>
        <taxon>Magnoliopsida</taxon>
        <taxon>Liliopsida</taxon>
        <taxon>Poales</taxon>
        <taxon>Cyperaceae</taxon>
        <taxon>Cyperoideae</taxon>
        <taxon>Rhynchosporeae</taxon>
        <taxon>Rhynchospora</taxon>
    </lineage>
</organism>
<dbReference type="InterPro" id="IPR000407">
    <property type="entry name" value="GDA1_CD39_NTPase"/>
</dbReference>
<reference evidence="7" key="1">
    <citation type="submission" date="2022-08" db="EMBL/GenBank/DDBJ databases">
        <authorList>
            <person name="Marques A."/>
        </authorList>
    </citation>
    <scope>NUCLEOTIDE SEQUENCE</scope>
    <source>
        <strain evidence="7">RhyPub2mFocal</strain>
        <tissue evidence="7">Leaves</tissue>
    </source>
</reference>
<dbReference type="GO" id="GO:0016020">
    <property type="term" value="C:membrane"/>
    <property type="evidence" value="ECO:0007669"/>
    <property type="project" value="TreeGrafter"/>
</dbReference>
<comment type="similarity">
    <text evidence="1 5">Belongs to the GDA1/CD39 NTPase family.</text>
</comment>
<dbReference type="Proteomes" id="UP001140206">
    <property type="component" value="Chromosome 3"/>
</dbReference>
<dbReference type="Pfam" id="PF01150">
    <property type="entry name" value="GDA1_CD39"/>
    <property type="match status" value="2"/>
</dbReference>
<dbReference type="EMBL" id="JAMFTS010000003">
    <property type="protein sequence ID" value="KAJ4780091.1"/>
    <property type="molecule type" value="Genomic_DNA"/>
</dbReference>
<evidence type="ECO:0000313" key="8">
    <source>
        <dbReference type="Proteomes" id="UP001140206"/>
    </source>
</evidence>
<evidence type="ECO:0000256" key="1">
    <source>
        <dbReference type="ARBA" id="ARBA00009283"/>
    </source>
</evidence>
<accession>A0AAV8EMT0</accession>
<proteinExistence type="inferred from homology"/>
<dbReference type="PROSITE" id="PS01238">
    <property type="entry name" value="GDA1_CD39_NTPASE"/>
    <property type="match status" value="1"/>
</dbReference>
<evidence type="ECO:0000256" key="6">
    <source>
        <dbReference type="SAM" id="SignalP"/>
    </source>
</evidence>
<dbReference type="GO" id="GO:0017110">
    <property type="term" value="F:nucleoside diphosphate phosphatase activity"/>
    <property type="evidence" value="ECO:0007669"/>
    <property type="project" value="TreeGrafter"/>
</dbReference>
<evidence type="ECO:0000256" key="5">
    <source>
        <dbReference type="RuleBase" id="RU003833"/>
    </source>
</evidence>
<protein>
    <submittedName>
        <fullName evidence="7">Ectonucleoside triphosphate diphosphohydrolase 5</fullName>
    </submittedName>
</protein>
<sequence length="499" mass="55087">MLSKPFSVSFFLSIFVLPCVFGHVELGRKVNLSARETESEKNSETYVVIFDAGSSGTRVHLFRFDENIDLLQIDGQLEIYAKVSPGLSTYAENPQEAASSIVPLLEKAVNAIPENLRSQTPVKLGVRSLFSNSLLLYEKEWVLVLSGTQEGTYMWVAMNYLLGHLGEEYSQTVGIIDLGGASVQMAYAISAQAAENAPRTGEQYITEHHLKGTNYYLYVHSYLRGQDAARAEILKSTNDSVNYCILSGYNGTYIYNGAIYNTRSSSSGSNYKKCKTNVLKALNVNAKCEVKNCTFNGVWNGGGGAGQDKLYLASAFFYVASDDNIIDRNAQSGELTPAEFKRAAISACALSSLEEAHAKYPNAWSSNLPYLCMDLVYQAGIVTEKVSIKLNDTETYVIIFDGGSTGSRLHVFRFDDNIDLLQINGSLEVYDKITPGLSSYAENPDETANSLIPLLKEALDAVPENLQPVTPIKLGVRRLFSNSHYNTNSFLRHHINDRF</sequence>
<dbReference type="PANTHER" id="PTHR11782">
    <property type="entry name" value="ADENOSINE/GUANOSINE DIPHOSPHATASE"/>
    <property type="match status" value="1"/>
</dbReference>